<dbReference type="SUPFAM" id="SSF51206">
    <property type="entry name" value="cAMP-binding domain-like"/>
    <property type="match status" value="1"/>
</dbReference>
<dbReference type="PROSITE" id="PS51063">
    <property type="entry name" value="HTH_CRP_2"/>
    <property type="match status" value="1"/>
</dbReference>
<dbReference type="Pfam" id="PF00027">
    <property type="entry name" value="cNMP_binding"/>
    <property type="match status" value="1"/>
</dbReference>
<evidence type="ECO:0000256" key="1">
    <source>
        <dbReference type="ARBA" id="ARBA00023015"/>
    </source>
</evidence>
<dbReference type="EMBL" id="BJMM01000057">
    <property type="protein sequence ID" value="GEB53612.1"/>
    <property type="molecule type" value="Genomic_DNA"/>
</dbReference>
<reference evidence="6 7" key="1">
    <citation type="submission" date="2019-06" db="EMBL/GenBank/DDBJ databases">
        <title>Whole genome shotgun sequence of Streptomyces cacaoi subsp. cacaoi NBRC 12748.</title>
        <authorList>
            <person name="Hosoyama A."/>
            <person name="Uohara A."/>
            <person name="Ohji S."/>
            <person name="Ichikawa N."/>
        </authorList>
    </citation>
    <scope>NUCLEOTIDE SEQUENCE [LARGE SCALE GENOMIC DNA]</scope>
    <source>
        <strain evidence="6 7">NBRC 12748</strain>
    </source>
</reference>
<dbReference type="SMART" id="SM00419">
    <property type="entry name" value="HTH_CRP"/>
    <property type="match status" value="1"/>
</dbReference>
<dbReference type="GO" id="GO:0003677">
    <property type="term" value="F:DNA binding"/>
    <property type="evidence" value="ECO:0007669"/>
    <property type="project" value="UniProtKB-KW"/>
</dbReference>
<dbReference type="InterPro" id="IPR018490">
    <property type="entry name" value="cNMP-bd_dom_sf"/>
</dbReference>
<dbReference type="GO" id="GO:0005829">
    <property type="term" value="C:cytosol"/>
    <property type="evidence" value="ECO:0007669"/>
    <property type="project" value="TreeGrafter"/>
</dbReference>
<dbReference type="Gene3D" id="1.10.10.10">
    <property type="entry name" value="Winged helix-like DNA-binding domain superfamily/Winged helix DNA-binding domain"/>
    <property type="match status" value="1"/>
</dbReference>
<dbReference type="PANTHER" id="PTHR24567:SF74">
    <property type="entry name" value="HTH-TYPE TRANSCRIPTIONAL REGULATOR ARCR"/>
    <property type="match status" value="1"/>
</dbReference>
<accession>A0A4Y3R7L2</accession>
<dbReference type="InterPro" id="IPR036390">
    <property type="entry name" value="WH_DNA-bd_sf"/>
</dbReference>
<sequence>MHPSHRTLLGEQSWSALCALAPARSRPTRSVLLRQGDPGTHVLALASGSAVIARRDDRGTRSLLAVRAAGELLGELSLLDGGVRSATVIAAEPCSVHVVPAAEFRQFVAERDLLPLLLRRAVSRIRESEEVRQELATSPVPVRLASALLRLALSARSRPREPVTIRLTQDELAELIGASRNSVVQALAPWREQGWVRVQAGGGLTVIDSGSLRRVVGAG</sequence>
<dbReference type="RefSeq" id="WP_086814974.1">
    <property type="nucleotide sequence ID" value="NZ_BJMM01000057.1"/>
</dbReference>
<dbReference type="InterPro" id="IPR012318">
    <property type="entry name" value="HTH_CRP"/>
</dbReference>
<dbReference type="SMART" id="SM00100">
    <property type="entry name" value="cNMP"/>
    <property type="match status" value="1"/>
</dbReference>
<evidence type="ECO:0000256" key="2">
    <source>
        <dbReference type="ARBA" id="ARBA00023125"/>
    </source>
</evidence>
<dbReference type="InterPro" id="IPR000595">
    <property type="entry name" value="cNMP-bd_dom"/>
</dbReference>
<evidence type="ECO:0000256" key="3">
    <source>
        <dbReference type="ARBA" id="ARBA00023163"/>
    </source>
</evidence>
<dbReference type="InterPro" id="IPR036388">
    <property type="entry name" value="WH-like_DNA-bd_sf"/>
</dbReference>
<dbReference type="Gene3D" id="2.60.120.10">
    <property type="entry name" value="Jelly Rolls"/>
    <property type="match status" value="1"/>
</dbReference>
<name>A0A4Y3R7L2_STRCI</name>
<evidence type="ECO:0000259" key="4">
    <source>
        <dbReference type="PROSITE" id="PS50042"/>
    </source>
</evidence>
<evidence type="ECO:0000259" key="5">
    <source>
        <dbReference type="PROSITE" id="PS51063"/>
    </source>
</evidence>
<evidence type="ECO:0000313" key="6">
    <source>
        <dbReference type="EMBL" id="GEB53612.1"/>
    </source>
</evidence>
<dbReference type="PANTHER" id="PTHR24567">
    <property type="entry name" value="CRP FAMILY TRANSCRIPTIONAL REGULATORY PROTEIN"/>
    <property type="match status" value="1"/>
</dbReference>
<dbReference type="InterPro" id="IPR014710">
    <property type="entry name" value="RmlC-like_jellyroll"/>
</dbReference>
<dbReference type="PROSITE" id="PS50042">
    <property type="entry name" value="CNMP_BINDING_3"/>
    <property type="match status" value="1"/>
</dbReference>
<dbReference type="GO" id="GO:0003700">
    <property type="term" value="F:DNA-binding transcription factor activity"/>
    <property type="evidence" value="ECO:0007669"/>
    <property type="project" value="TreeGrafter"/>
</dbReference>
<dbReference type="Pfam" id="PF13545">
    <property type="entry name" value="HTH_Crp_2"/>
    <property type="match status" value="1"/>
</dbReference>
<protein>
    <submittedName>
        <fullName evidence="6">Crp/Fnr family transcriptional regulator</fullName>
    </submittedName>
</protein>
<evidence type="ECO:0000313" key="7">
    <source>
        <dbReference type="Proteomes" id="UP000319210"/>
    </source>
</evidence>
<feature type="domain" description="HTH crp-type" evidence="5">
    <location>
        <begin position="138"/>
        <end position="210"/>
    </location>
</feature>
<feature type="domain" description="Cyclic nucleotide-binding" evidence="4">
    <location>
        <begin position="30"/>
        <end position="108"/>
    </location>
</feature>
<dbReference type="InterPro" id="IPR050397">
    <property type="entry name" value="Env_Response_Regulators"/>
</dbReference>
<dbReference type="PROSITE" id="PS00889">
    <property type="entry name" value="CNMP_BINDING_2"/>
    <property type="match status" value="1"/>
</dbReference>
<gene>
    <name evidence="6" type="ORF">SCA03_61630</name>
</gene>
<keyword evidence="3" id="KW-0804">Transcription</keyword>
<dbReference type="SUPFAM" id="SSF46785">
    <property type="entry name" value="Winged helix' DNA-binding domain"/>
    <property type="match status" value="1"/>
</dbReference>
<comment type="caution">
    <text evidence="6">The sequence shown here is derived from an EMBL/GenBank/DDBJ whole genome shotgun (WGS) entry which is preliminary data.</text>
</comment>
<dbReference type="AlphaFoldDB" id="A0A4Y3R7L2"/>
<dbReference type="Proteomes" id="UP000319210">
    <property type="component" value="Unassembled WGS sequence"/>
</dbReference>
<organism evidence="6 7">
    <name type="scientific">Streptomyces cacaoi</name>
    <dbReference type="NCBI Taxonomy" id="1898"/>
    <lineage>
        <taxon>Bacteria</taxon>
        <taxon>Bacillati</taxon>
        <taxon>Actinomycetota</taxon>
        <taxon>Actinomycetes</taxon>
        <taxon>Kitasatosporales</taxon>
        <taxon>Streptomycetaceae</taxon>
        <taxon>Streptomyces</taxon>
    </lineage>
</organism>
<dbReference type="InterPro" id="IPR018488">
    <property type="entry name" value="cNMP-bd_CS"/>
</dbReference>
<keyword evidence="7" id="KW-1185">Reference proteome</keyword>
<proteinExistence type="predicted"/>
<keyword evidence="2" id="KW-0238">DNA-binding</keyword>
<dbReference type="CDD" id="cd00038">
    <property type="entry name" value="CAP_ED"/>
    <property type="match status" value="1"/>
</dbReference>
<keyword evidence="1" id="KW-0805">Transcription regulation</keyword>
<dbReference type="OrthoDB" id="41390at2"/>